<proteinExistence type="predicted"/>
<evidence type="ECO:0000256" key="1">
    <source>
        <dbReference type="SAM" id="Phobius"/>
    </source>
</evidence>
<keyword evidence="1" id="KW-1133">Transmembrane helix</keyword>
<dbReference type="EMBL" id="HBGZ01004162">
    <property type="protein sequence ID" value="CAD9578512.1"/>
    <property type="molecule type" value="Transcribed_RNA"/>
</dbReference>
<dbReference type="PANTHER" id="PTHR37909">
    <property type="entry name" value="S-ADENOSYL-L-METHIONINE-DEPENDENT METHYLTRANSFERASES SUPERFAMILY PROTEIN"/>
    <property type="match status" value="1"/>
</dbReference>
<evidence type="ECO:0000313" key="4">
    <source>
        <dbReference type="Proteomes" id="UP001224775"/>
    </source>
</evidence>
<keyword evidence="1" id="KW-0812">Transmembrane</keyword>
<organism evidence="2">
    <name type="scientific">Skeletonema marinoi</name>
    <dbReference type="NCBI Taxonomy" id="267567"/>
    <lineage>
        <taxon>Eukaryota</taxon>
        <taxon>Sar</taxon>
        <taxon>Stramenopiles</taxon>
        <taxon>Ochrophyta</taxon>
        <taxon>Bacillariophyta</taxon>
        <taxon>Coscinodiscophyceae</taxon>
        <taxon>Thalassiosirophycidae</taxon>
        <taxon>Thalassiosirales</taxon>
        <taxon>Skeletonemataceae</taxon>
        <taxon>Skeletonema</taxon>
        <taxon>Skeletonema marinoi-dohrnii complex</taxon>
    </lineage>
</organism>
<name>A0A6V0YW66_9STRA</name>
<dbReference type="GO" id="GO:0032259">
    <property type="term" value="P:methylation"/>
    <property type="evidence" value="ECO:0007669"/>
    <property type="project" value="UniProtKB-KW"/>
</dbReference>
<dbReference type="PANTHER" id="PTHR37909:SF1">
    <property type="entry name" value="S-ADENOSYL-L-METHIONINE-DEPENDENT METHYLTRANSFERASES SUPERFAMILY PROTEIN"/>
    <property type="match status" value="1"/>
</dbReference>
<dbReference type="InterPro" id="IPR029063">
    <property type="entry name" value="SAM-dependent_MTases_sf"/>
</dbReference>
<accession>A0A6V0YW66</accession>
<sequence>MTLERRITLSSNAMLAIGALLFFTMMNLMKVHTPTQPAKKTLLTAGEVAQHIALQEKLSKYKKSFRISNDNNRNRYVGLSKIWTEFSYTKGAEVGVWKGDFSKYMLENMPTLTSYVLVDSWRHLDNWNKPWNKDNAEFEAVFQTAMQNTKSFQDAGICSVVRGTNVEAAPQIPDASLDFVYLDGDHTLRGIMFDLNLYAPKVRPGGMVCGDDYTFGQHETKFDPTMVKPYVDLYGELNHLSIVDLGEVQFCYIVPP</sequence>
<dbReference type="SUPFAM" id="SSF53335">
    <property type="entry name" value="S-adenosyl-L-methionine-dependent methyltransferases"/>
    <property type="match status" value="1"/>
</dbReference>
<dbReference type="Proteomes" id="UP001224775">
    <property type="component" value="Unassembled WGS sequence"/>
</dbReference>
<dbReference type="EMBL" id="JATAAI010000014">
    <property type="protein sequence ID" value="KAK1740989.1"/>
    <property type="molecule type" value="Genomic_DNA"/>
</dbReference>
<protein>
    <submittedName>
        <fullName evidence="3">Methyltransferase domain-containing protein</fullName>
    </submittedName>
</protein>
<dbReference type="GO" id="GO:0008168">
    <property type="term" value="F:methyltransferase activity"/>
    <property type="evidence" value="ECO:0007669"/>
    <property type="project" value="UniProtKB-KW"/>
</dbReference>
<dbReference type="Pfam" id="PF13578">
    <property type="entry name" value="Methyltransf_24"/>
    <property type="match status" value="1"/>
</dbReference>
<dbReference type="Gene3D" id="3.40.50.150">
    <property type="entry name" value="Vaccinia Virus protein VP39"/>
    <property type="match status" value="1"/>
</dbReference>
<keyword evidence="4" id="KW-1185">Reference proteome</keyword>
<keyword evidence="3" id="KW-0489">Methyltransferase</keyword>
<dbReference type="AlphaFoldDB" id="A0A6V0YW66"/>
<feature type="transmembrane region" description="Helical" evidence="1">
    <location>
        <begin position="12"/>
        <end position="29"/>
    </location>
</feature>
<evidence type="ECO:0000313" key="3">
    <source>
        <dbReference type="EMBL" id="KAK1740989.1"/>
    </source>
</evidence>
<reference evidence="2" key="1">
    <citation type="submission" date="2021-01" db="EMBL/GenBank/DDBJ databases">
        <authorList>
            <person name="Corre E."/>
            <person name="Pelletier E."/>
            <person name="Niang G."/>
            <person name="Scheremetjew M."/>
            <person name="Finn R."/>
            <person name="Kale V."/>
            <person name="Holt S."/>
            <person name="Cochrane G."/>
            <person name="Meng A."/>
            <person name="Brown T."/>
            <person name="Cohen L."/>
        </authorList>
    </citation>
    <scope>NUCLEOTIDE SEQUENCE</scope>
    <source>
        <strain evidence="2">SM1012Den-03</strain>
    </source>
</reference>
<evidence type="ECO:0000313" key="2">
    <source>
        <dbReference type="EMBL" id="CAD9578512.1"/>
    </source>
</evidence>
<keyword evidence="1" id="KW-0472">Membrane</keyword>
<gene>
    <name evidence="3" type="ORF">QTG54_008241</name>
    <name evidence="2" type="ORF">SMAR0320_LOCUS2836</name>
</gene>
<reference evidence="3" key="2">
    <citation type="submission" date="2023-06" db="EMBL/GenBank/DDBJ databases">
        <title>Survivors Of The Sea: Transcriptome response of Skeletonema marinoi to long-term dormancy.</title>
        <authorList>
            <person name="Pinder M.I.M."/>
            <person name="Kourtchenko O."/>
            <person name="Robertson E.K."/>
            <person name="Larsson T."/>
            <person name="Maumus F."/>
            <person name="Osuna-Cruz C.M."/>
            <person name="Vancaester E."/>
            <person name="Stenow R."/>
            <person name="Vandepoele K."/>
            <person name="Ploug H."/>
            <person name="Bruchert V."/>
            <person name="Godhe A."/>
            <person name="Topel M."/>
        </authorList>
    </citation>
    <scope>NUCLEOTIDE SEQUENCE</scope>
    <source>
        <strain evidence="3">R05AC</strain>
    </source>
</reference>
<keyword evidence="3" id="KW-0808">Transferase</keyword>